<feature type="non-terminal residue" evidence="1">
    <location>
        <position position="305"/>
    </location>
</feature>
<accession>A0A813KWM4</accession>
<reference evidence="1" key="1">
    <citation type="submission" date="2021-02" db="EMBL/GenBank/DDBJ databases">
        <authorList>
            <person name="Dougan E. K."/>
            <person name="Rhodes N."/>
            <person name="Thang M."/>
            <person name="Chan C."/>
        </authorList>
    </citation>
    <scope>NUCLEOTIDE SEQUENCE</scope>
</reference>
<dbReference type="Proteomes" id="UP000626109">
    <property type="component" value="Unassembled WGS sequence"/>
</dbReference>
<gene>
    <name evidence="1" type="ORF">PGLA2088_LOCUS37673</name>
</gene>
<dbReference type="AlphaFoldDB" id="A0A813KWM4"/>
<proteinExistence type="predicted"/>
<name>A0A813KWM4_POLGL</name>
<sequence>MPESQESGLEVMKETPEILSEFARHFWISPDGPGVSPWSGDRAAKIIRFRNRLVVEVDRAAGDPDDPDVGTGCFELGGLSKDTVIRWQRFTFYDEVARMSDVLFRGPMEPRYADEYDLQLHASWRRLRSQIPDIQEFAALTAEYRVSAVRVAMMLETARPPEAAQLDDLFELPDARTLASLLSLRCEKDDIEELLELYRLVCQKLQGSTCAWCNEAFNESTSAGLFDGQSNLAFPATVPKVFVPQCGHAIHTLCFGSQLIPDKDPGRRGDCRRCGLPYAWTSIDVEPMVNAFCLLFGPYVDTRAQ</sequence>
<evidence type="ECO:0000313" key="2">
    <source>
        <dbReference type="Proteomes" id="UP000626109"/>
    </source>
</evidence>
<evidence type="ECO:0000313" key="1">
    <source>
        <dbReference type="EMBL" id="CAE8713796.1"/>
    </source>
</evidence>
<comment type="caution">
    <text evidence="1">The sequence shown here is derived from an EMBL/GenBank/DDBJ whole genome shotgun (WGS) entry which is preliminary data.</text>
</comment>
<protein>
    <submittedName>
        <fullName evidence="1">Uncharacterized protein</fullName>
    </submittedName>
</protein>
<organism evidence="1 2">
    <name type="scientific">Polarella glacialis</name>
    <name type="common">Dinoflagellate</name>
    <dbReference type="NCBI Taxonomy" id="89957"/>
    <lineage>
        <taxon>Eukaryota</taxon>
        <taxon>Sar</taxon>
        <taxon>Alveolata</taxon>
        <taxon>Dinophyceae</taxon>
        <taxon>Suessiales</taxon>
        <taxon>Suessiaceae</taxon>
        <taxon>Polarella</taxon>
    </lineage>
</organism>
<dbReference type="EMBL" id="CAJNNW010032526">
    <property type="protein sequence ID" value="CAE8713796.1"/>
    <property type="molecule type" value="Genomic_DNA"/>
</dbReference>